<dbReference type="Proteomes" id="UP001162162">
    <property type="component" value="Unassembled WGS sequence"/>
</dbReference>
<evidence type="ECO:0000256" key="5">
    <source>
        <dbReference type="ARBA" id="ARBA00023180"/>
    </source>
</evidence>
<dbReference type="Pfam" id="PF00089">
    <property type="entry name" value="Trypsin"/>
    <property type="match status" value="2"/>
</dbReference>
<reference evidence="10" key="1">
    <citation type="journal article" date="2023" name="Insect Mol. Biol.">
        <title>Genome sequencing provides insights into the evolution of gene families encoding plant cell wall-degrading enzymes in longhorned beetles.</title>
        <authorList>
            <person name="Shin N.R."/>
            <person name="Okamura Y."/>
            <person name="Kirsch R."/>
            <person name="Pauchet Y."/>
        </authorList>
    </citation>
    <scope>NUCLEOTIDE SEQUENCE</scope>
    <source>
        <strain evidence="10">AMC_N1</strain>
    </source>
</reference>
<feature type="domain" description="Peptidase S1" evidence="8">
    <location>
        <begin position="92"/>
        <end position="348"/>
    </location>
</feature>
<dbReference type="GO" id="GO:0004252">
    <property type="term" value="F:serine-type endopeptidase activity"/>
    <property type="evidence" value="ECO:0007669"/>
    <property type="project" value="InterPro"/>
</dbReference>
<organism evidence="10 11">
    <name type="scientific">Aromia moschata</name>
    <dbReference type="NCBI Taxonomy" id="1265417"/>
    <lineage>
        <taxon>Eukaryota</taxon>
        <taxon>Metazoa</taxon>
        <taxon>Ecdysozoa</taxon>
        <taxon>Arthropoda</taxon>
        <taxon>Hexapoda</taxon>
        <taxon>Insecta</taxon>
        <taxon>Pterygota</taxon>
        <taxon>Neoptera</taxon>
        <taxon>Endopterygota</taxon>
        <taxon>Coleoptera</taxon>
        <taxon>Polyphaga</taxon>
        <taxon>Cucujiformia</taxon>
        <taxon>Chrysomeloidea</taxon>
        <taxon>Cerambycidae</taxon>
        <taxon>Cerambycinae</taxon>
        <taxon>Callichromatini</taxon>
        <taxon>Aromia</taxon>
    </lineage>
</organism>
<keyword evidence="4" id="KW-1015">Disulfide bond</keyword>
<dbReference type="InterPro" id="IPR043504">
    <property type="entry name" value="Peptidase_S1_PA_chymotrypsin"/>
</dbReference>
<dbReference type="EMBL" id="JAPWTK010000040">
    <property type="protein sequence ID" value="KAJ8955193.1"/>
    <property type="molecule type" value="Genomic_DNA"/>
</dbReference>
<dbReference type="InterPro" id="IPR001254">
    <property type="entry name" value="Trypsin_dom"/>
</dbReference>
<feature type="non-terminal residue" evidence="10">
    <location>
        <position position="1"/>
    </location>
</feature>
<evidence type="ECO:0000313" key="10">
    <source>
        <dbReference type="EMBL" id="KAJ8955193.1"/>
    </source>
</evidence>
<dbReference type="SMART" id="SM00032">
    <property type="entry name" value="CCP"/>
    <property type="match status" value="3"/>
</dbReference>
<evidence type="ECO:0008006" key="12">
    <source>
        <dbReference type="Google" id="ProtNLM"/>
    </source>
</evidence>
<evidence type="ECO:0000256" key="7">
    <source>
        <dbReference type="PROSITE-ProRule" id="PRU00302"/>
    </source>
</evidence>
<dbReference type="InterPro" id="IPR009003">
    <property type="entry name" value="Peptidase_S1_PA"/>
</dbReference>
<evidence type="ECO:0000256" key="2">
    <source>
        <dbReference type="ARBA" id="ARBA00022525"/>
    </source>
</evidence>
<comment type="subcellular location">
    <subcellularLocation>
        <location evidence="1">Secreted</location>
    </subcellularLocation>
</comment>
<comment type="caution">
    <text evidence="10">The sequence shown here is derived from an EMBL/GenBank/DDBJ whole genome shotgun (WGS) entry which is preliminary data.</text>
</comment>
<keyword evidence="3" id="KW-0732">Signal</keyword>
<dbReference type="InterPro" id="IPR051487">
    <property type="entry name" value="Ser/Thr_Proteases_Immune/Dev"/>
</dbReference>
<comment type="caution">
    <text evidence="7">Lacks conserved residue(s) required for the propagation of feature annotation.</text>
</comment>
<dbReference type="PRINTS" id="PR00722">
    <property type="entry name" value="CHYMOTRYPSIN"/>
</dbReference>
<feature type="non-terminal residue" evidence="10">
    <location>
        <position position="821"/>
    </location>
</feature>
<keyword evidence="11" id="KW-1185">Reference proteome</keyword>
<dbReference type="SUPFAM" id="SSF50494">
    <property type="entry name" value="Trypsin-like serine proteases"/>
    <property type="match status" value="2"/>
</dbReference>
<dbReference type="Gene3D" id="2.40.10.10">
    <property type="entry name" value="Trypsin-like serine proteases"/>
    <property type="match status" value="4"/>
</dbReference>
<dbReference type="PROSITE" id="PS50240">
    <property type="entry name" value="TRYPSIN_DOM"/>
    <property type="match status" value="2"/>
</dbReference>
<proteinExistence type="inferred from homology"/>
<gene>
    <name evidence="10" type="ORF">NQ318_009089</name>
</gene>
<sequence>TKGTDKHWKSYVLEICPPLNSTSSTIFKCFNKGHKEIGCNEAVNGSYVSVTCAPYYESPTGVNATILCSEGRWESRNFTCEPACGRKIRRNTTSSQDENSVEEYPWIAGIYRRESNSIMNTCGGTLISDRLLLTAAHCVSDSEGNALPPKKILVKVGALYAMYKDPRDREAQYSDVIQIVNQPRYQGVSFYYANDIAVLVTRDQFVFNDFVQPVCIIGVNNFNLKSGDVGIVIGWGIIKPGNEPSDRLRLLEIPYKPQSTCLNEIPKDWREQFDTVDKLCAGLYNQNRSTCLGDGGAGLTYKNSKDGKYYIHGIVSLGHAIRGKCNIQQNTLYTNVSYHKDFVYNEMNNYVVVDCALPPYPDNGTWTVENNCNDGFKLNSDEARIRCDSLFMPKCEKLCPPQPKSSASVKCFNKDQKPISCDEATDGSTLTYSCPPLYRPPFGVDTTIRCQKGEWDSPGPQCNSICGQKVSDDVIPLLFGAKETKVIEYPWVAAVYKTIKQETYENVCGGSIISHKIVVTAAHCVTNAYGDPLSAETFEVGVGKLYNKYLDPRDPKPQYLKVSNVLPHENYRAASRNFMADIALLVTRETLIFNHFVHPVCFTGIKQITLKTGNVGVVTGWGVTENNRPSDELRQLEIPYKHRHVCAKELPAEWQDKYNLIDKLCAGLYNQNKSVCRGDSGGGLFYKNSEDGRYYVHGIVSLGVGKMGKCDHLQNTLYTDVSFHYDFIYSKLSRFVEDCQLPPYPENGKWIIPNDDKKPGDMVSADTILKYSCDEGFTLSSYLASTACKSMVTKPSCLSKYIRSFHLMKHFSIEAARFYYR</sequence>
<feature type="domain" description="Sushi" evidence="9">
    <location>
        <begin position="397"/>
        <end position="464"/>
    </location>
</feature>
<dbReference type="PANTHER" id="PTHR24256">
    <property type="entry name" value="TRYPTASE-RELATED"/>
    <property type="match status" value="1"/>
</dbReference>
<dbReference type="PROSITE" id="PS50923">
    <property type="entry name" value="SUSHI"/>
    <property type="match status" value="1"/>
</dbReference>
<dbReference type="FunFam" id="2.40.10.10:FF:000068">
    <property type="entry name" value="transmembrane protease serine 2"/>
    <property type="match status" value="1"/>
</dbReference>
<dbReference type="Gene3D" id="2.10.70.10">
    <property type="entry name" value="Complement Module, domain 1"/>
    <property type="match status" value="2"/>
</dbReference>
<dbReference type="InterPro" id="IPR018114">
    <property type="entry name" value="TRYPSIN_HIS"/>
</dbReference>
<keyword evidence="5" id="KW-0325">Glycoprotein</keyword>
<dbReference type="SMART" id="SM00020">
    <property type="entry name" value="Tryp_SPc"/>
    <property type="match status" value="2"/>
</dbReference>
<dbReference type="CDD" id="cd00190">
    <property type="entry name" value="Tryp_SPc"/>
    <property type="match status" value="2"/>
</dbReference>
<feature type="domain" description="Peptidase S1" evidence="8">
    <location>
        <begin position="478"/>
        <end position="733"/>
    </location>
</feature>
<dbReference type="GO" id="GO:0005576">
    <property type="term" value="C:extracellular region"/>
    <property type="evidence" value="ECO:0007669"/>
    <property type="project" value="UniProtKB-SubCell"/>
</dbReference>
<protein>
    <recommendedName>
        <fullName evidence="12">Limulus clotting factor C</fullName>
    </recommendedName>
</protein>
<dbReference type="PROSITE" id="PS00134">
    <property type="entry name" value="TRYPSIN_HIS"/>
    <property type="match status" value="2"/>
</dbReference>
<evidence type="ECO:0000256" key="1">
    <source>
        <dbReference type="ARBA" id="ARBA00004613"/>
    </source>
</evidence>
<evidence type="ECO:0000256" key="3">
    <source>
        <dbReference type="ARBA" id="ARBA00022729"/>
    </source>
</evidence>
<dbReference type="InterPro" id="IPR001314">
    <property type="entry name" value="Peptidase_S1A"/>
</dbReference>
<keyword evidence="2" id="KW-0964">Secreted</keyword>
<evidence type="ECO:0000259" key="9">
    <source>
        <dbReference type="PROSITE" id="PS50923"/>
    </source>
</evidence>
<evidence type="ECO:0000256" key="6">
    <source>
        <dbReference type="ARBA" id="ARBA00024195"/>
    </source>
</evidence>
<name>A0AAV8YW28_9CUCU</name>
<evidence type="ECO:0000259" key="8">
    <source>
        <dbReference type="PROSITE" id="PS50240"/>
    </source>
</evidence>
<evidence type="ECO:0000313" key="11">
    <source>
        <dbReference type="Proteomes" id="UP001162162"/>
    </source>
</evidence>
<comment type="similarity">
    <text evidence="6">Belongs to the peptidase S1 family. CLIP subfamily.</text>
</comment>
<dbReference type="FunFam" id="2.40.10.10:FF:000054">
    <property type="entry name" value="Complement C1r subcomponent"/>
    <property type="match status" value="1"/>
</dbReference>
<accession>A0AAV8YW28</accession>
<dbReference type="GO" id="GO:0006508">
    <property type="term" value="P:proteolysis"/>
    <property type="evidence" value="ECO:0007669"/>
    <property type="project" value="InterPro"/>
</dbReference>
<evidence type="ECO:0000256" key="4">
    <source>
        <dbReference type="ARBA" id="ARBA00023157"/>
    </source>
</evidence>
<dbReference type="AlphaFoldDB" id="A0AAV8YW28"/>
<keyword evidence="7" id="KW-0768">Sushi</keyword>
<dbReference type="InterPro" id="IPR000436">
    <property type="entry name" value="Sushi_SCR_CCP_dom"/>
</dbReference>
<dbReference type="Pfam" id="PF00084">
    <property type="entry name" value="Sushi"/>
    <property type="match status" value="1"/>
</dbReference>